<dbReference type="FunFam" id="2.10.70.10:FF:000031">
    <property type="entry name" value="gamma-aminobutyric acid type B receptor subunit 1"/>
    <property type="match status" value="1"/>
</dbReference>
<dbReference type="InterPro" id="IPR000436">
    <property type="entry name" value="Sushi_SCR_CCP_dom"/>
</dbReference>
<evidence type="ECO:0000256" key="3">
    <source>
        <dbReference type="ARBA" id="ARBA00022737"/>
    </source>
</evidence>
<keyword evidence="1 6" id="KW-0768">Sushi</keyword>
<keyword evidence="2 7" id="KW-0732">Signal</keyword>
<feature type="signal peptide" evidence="7">
    <location>
        <begin position="1"/>
        <end position="40"/>
    </location>
</feature>
<protein>
    <submittedName>
        <fullName evidence="9">Gamma-aminobutyric acid type B receptor subunit 1</fullName>
    </submittedName>
</protein>
<dbReference type="CDD" id="cd00033">
    <property type="entry name" value="CCP"/>
    <property type="match status" value="1"/>
</dbReference>
<feature type="disulfide bond" evidence="6">
    <location>
        <begin position="143"/>
        <end position="170"/>
    </location>
</feature>
<dbReference type="SMART" id="SM00032">
    <property type="entry name" value="CCP"/>
    <property type="match status" value="2"/>
</dbReference>
<feature type="chain" id="PRO_5034421604" evidence="7">
    <location>
        <begin position="41"/>
        <end position="287"/>
    </location>
</feature>
<reference evidence="9" key="2">
    <citation type="submission" date="2025-09" db="UniProtKB">
        <authorList>
            <consortium name="Ensembl"/>
        </authorList>
    </citation>
    <scope>IDENTIFICATION</scope>
</reference>
<name>A0A8C0IQ30_CHEAB</name>
<evidence type="ECO:0000256" key="1">
    <source>
        <dbReference type="ARBA" id="ARBA00022659"/>
    </source>
</evidence>
<dbReference type="Proteomes" id="UP000694404">
    <property type="component" value="Unplaced"/>
</dbReference>
<dbReference type="Ensembl" id="ENSCABT00000013636.1">
    <property type="protein sequence ID" value="ENSCABP00000012437.1"/>
    <property type="gene ID" value="ENSCABG00000009313.1"/>
</dbReference>
<dbReference type="InterPro" id="IPR035976">
    <property type="entry name" value="Sushi/SCR/CCP_sf"/>
</dbReference>
<dbReference type="PROSITE" id="PS50923">
    <property type="entry name" value="SUSHI"/>
    <property type="match status" value="1"/>
</dbReference>
<dbReference type="PANTHER" id="PTHR46393:SF7">
    <property type="entry name" value="COMPLEMENT C2"/>
    <property type="match status" value="1"/>
</dbReference>
<dbReference type="SUPFAM" id="SSF57535">
    <property type="entry name" value="Complement control module/SCR domain"/>
    <property type="match status" value="2"/>
</dbReference>
<dbReference type="GeneTree" id="ENSGT00940000157642"/>
<reference evidence="9" key="1">
    <citation type="submission" date="2025-08" db="UniProtKB">
        <authorList>
            <consortium name="Ensembl"/>
        </authorList>
    </citation>
    <scope>IDENTIFICATION</scope>
</reference>
<comment type="caution">
    <text evidence="6">Lacks conserved residue(s) required for the propagation of feature annotation.</text>
</comment>
<evidence type="ECO:0000256" key="2">
    <source>
        <dbReference type="ARBA" id="ARBA00022729"/>
    </source>
</evidence>
<evidence type="ECO:0000313" key="9">
    <source>
        <dbReference type="Ensembl" id="ENSCABP00000012437.1"/>
    </source>
</evidence>
<dbReference type="PANTHER" id="PTHR46393">
    <property type="entry name" value="SUSHI DOMAIN-CONTAINING PROTEIN"/>
    <property type="match status" value="1"/>
</dbReference>
<dbReference type="Pfam" id="PF00084">
    <property type="entry name" value="Sushi"/>
    <property type="match status" value="1"/>
</dbReference>
<evidence type="ECO:0000256" key="7">
    <source>
        <dbReference type="SAM" id="SignalP"/>
    </source>
</evidence>
<keyword evidence="4 6" id="KW-1015">Disulfide bond</keyword>
<evidence type="ECO:0000259" key="8">
    <source>
        <dbReference type="PROSITE" id="PS50923"/>
    </source>
</evidence>
<evidence type="ECO:0000313" key="10">
    <source>
        <dbReference type="Proteomes" id="UP000694404"/>
    </source>
</evidence>
<dbReference type="Gene3D" id="2.10.70.10">
    <property type="entry name" value="Complement Module, domain 1"/>
    <property type="match status" value="2"/>
</dbReference>
<feature type="domain" description="Sushi" evidence="8">
    <location>
        <begin position="110"/>
        <end position="172"/>
    </location>
</feature>
<gene>
    <name evidence="9" type="primary">GABBR1</name>
</gene>
<dbReference type="AlphaFoldDB" id="A0A8C0IQ30"/>
<evidence type="ECO:0000256" key="5">
    <source>
        <dbReference type="ARBA" id="ARBA00023180"/>
    </source>
</evidence>
<keyword evidence="3" id="KW-0677">Repeat</keyword>
<proteinExistence type="predicted"/>
<sequence length="287" mass="31172">MWGTGCIPIPYPHSHCLSPPPLQMLLLLLSVVLIPDPAGGCEIIHPPRDGGIRYRGLTPDQVQTVRFLPFDYEIEYVCRPDREIVGPKVRKCLPNGTWTEMGHASRCSVRTCPKIHLSLENGQAVPRSMERVPVEGTWVEYHCNPGFRLVGSARSNCTKVGRWSFPKPICECESGCLHLRPRPNSPPGPPSDWLWRQGLWGESEAMYVGLWGQRCMGQGQWSGPGSVCVCLWDEGSVGQGPRGGGGSLGRAVGGAGFLGWARVHVCGVSGMKGVSGRVHGVGQNLCV</sequence>
<evidence type="ECO:0000256" key="6">
    <source>
        <dbReference type="PROSITE-ProRule" id="PRU00302"/>
    </source>
</evidence>
<accession>A0A8C0IQ30</accession>
<organism evidence="9 10">
    <name type="scientific">Chelonoidis abingdonii</name>
    <name type="common">Abingdon island giant tortoise</name>
    <name type="synonym">Testudo abingdonii</name>
    <dbReference type="NCBI Taxonomy" id="106734"/>
    <lineage>
        <taxon>Eukaryota</taxon>
        <taxon>Metazoa</taxon>
        <taxon>Chordata</taxon>
        <taxon>Craniata</taxon>
        <taxon>Vertebrata</taxon>
        <taxon>Euteleostomi</taxon>
        <taxon>Archelosauria</taxon>
        <taxon>Testudinata</taxon>
        <taxon>Testudines</taxon>
        <taxon>Cryptodira</taxon>
        <taxon>Durocryptodira</taxon>
        <taxon>Testudinoidea</taxon>
        <taxon>Testudinidae</taxon>
        <taxon>Chelonoidis</taxon>
    </lineage>
</organism>
<evidence type="ECO:0000256" key="4">
    <source>
        <dbReference type="ARBA" id="ARBA00023157"/>
    </source>
</evidence>
<keyword evidence="10" id="KW-1185">Reference proteome</keyword>
<keyword evidence="5" id="KW-0325">Glycoprotein</keyword>